<dbReference type="PANTHER" id="PTHR46623:SF6">
    <property type="entry name" value="ALPHA_BETA-HYDROLASES SUPERFAMILY PROTEIN"/>
    <property type="match status" value="1"/>
</dbReference>
<evidence type="ECO:0000313" key="3">
    <source>
        <dbReference type="Proteomes" id="UP000070539"/>
    </source>
</evidence>
<organism evidence="2 3">
    <name type="scientific">Anaerotignum neopropionicum</name>
    <dbReference type="NCBI Taxonomy" id="36847"/>
    <lineage>
        <taxon>Bacteria</taxon>
        <taxon>Bacillati</taxon>
        <taxon>Bacillota</taxon>
        <taxon>Clostridia</taxon>
        <taxon>Lachnospirales</taxon>
        <taxon>Anaerotignaceae</taxon>
        <taxon>Anaerotignum</taxon>
    </lineage>
</organism>
<keyword evidence="2" id="KW-0378">Hydrolase</keyword>
<accession>A0A136WED0</accession>
<name>A0A136WED0_9FIRM</name>
<dbReference type="RefSeq" id="WP_066087941.1">
    <property type="nucleotide sequence ID" value="NZ_LRVM01000005.1"/>
</dbReference>
<dbReference type="STRING" id="36847.CLNEO_18770"/>
<dbReference type="Proteomes" id="UP000070539">
    <property type="component" value="Unassembled WGS sequence"/>
</dbReference>
<protein>
    <submittedName>
        <fullName evidence="2">Dienelactone hydrolase family protein</fullName>
    </submittedName>
</protein>
<proteinExistence type="predicted"/>
<feature type="domain" description="Dienelactone hydrolase" evidence="1">
    <location>
        <begin position="8"/>
        <end position="186"/>
    </location>
</feature>
<dbReference type="InterPro" id="IPR002925">
    <property type="entry name" value="Dienelactn_hydro"/>
</dbReference>
<dbReference type="OrthoDB" id="115291at2"/>
<dbReference type="AlphaFoldDB" id="A0A136WED0"/>
<keyword evidence="3" id="KW-1185">Reference proteome</keyword>
<dbReference type="GO" id="GO:0016787">
    <property type="term" value="F:hydrolase activity"/>
    <property type="evidence" value="ECO:0007669"/>
    <property type="project" value="UniProtKB-KW"/>
</dbReference>
<evidence type="ECO:0000259" key="1">
    <source>
        <dbReference type="Pfam" id="PF01738"/>
    </source>
</evidence>
<gene>
    <name evidence="2" type="ORF">CLNEO_18770</name>
</gene>
<evidence type="ECO:0000313" key="2">
    <source>
        <dbReference type="EMBL" id="KXL52854.1"/>
    </source>
</evidence>
<dbReference type="PATRIC" id="fig|36847.3.peg.2207"/>
<dbReference type="SUPFAM" id="SSF53474">
    <property type="entry name" value="alpha/beta-Hydrolases"/>
    <property type="match status" value="1"/>
</dbReference>
<dbReference type="EMBL" id="LRVM01000005">
    <property type="protein sequence ID" value="KXL52854.1"/>
    <property type="molecule type" value="Genomic_DNA"/>
</dbReference>
<dbReference type="InterPro" id="IPR029058">
    <property type="entry name" value="AB_hydrolase_fold"/>
</dbReference>
<dbReference type="PANTHER" id="PTHR46623">
    <property type="entry name" value="CARBOXYMETHYLENEBUTENOLIDASE-RELATED"/>
    <property type="match status" value="1"/>
</dbReference>
<sequence length="193" mass="22380">MLQKISNHKTAIILLHEIYGINQFIETMSAKLNLQGFDVFCPNMLGRECFDYTQSHEAYEFFKKNVGFDYWKKVMVLSARLKLAYEKVYFIGFSVGATIAWRCCEGDSCDGIICCYGSRIRDYLSLRPSCPTLLLFAHEDSFDVEHVVKKLSDKPNIETFQFQASHGFMDQYTASYHQKHAKKAETYIRGFLK</sequence>
<dbReference type="InterPro" id="IPR051049">
    <property type="entry name" value="Dienelactone_hydrolase-like"/>
</dbReference>
<dbReference type="Gene3D" id="3.40.50.1820">
    <property type="entry name" value="alpha/beta hydrolase"/>
    <property type="match status" value="1"/>
</dbReference>
<reference evidence="2 3" key="1">
    <citation type="submission" date="2016-01" db="EMBL/GenBank/DDBJ databases">
        <title>Genome sequence of Clostridium neopropionicum X4, DSM-3847.</title>
        <authorList>
            <person name="Poehlein A."/>
            <person name="Beck M.H."/>
            <person name="Bengelsdorf F.R."/>
            <person name="Daniel R."/>
            <person name="Duerre P."/>
        </authorList>
    </citation>
    <scope>NUCLEOTIDE SEQUENCE [LARGE SCALE GENOMIC DNA]</scope>
    <source>
        <strain evidence="2 3">DSM-3847</strain>
    </source>
</reference>
<dbReference type="Pfam" id="PF01738">
    <property type="entry name" value="DLH"/>
    <property type="match status" value="1"/>
</dbReference>
<comment type="caution">
    <text evidence="2">The sequence shown here is derived from an EMBL/GenBank/DDBJ whole genome shotgun (WGS) entry which is preliminary data.</text>
</comment>